<dbReference type="AlphaFoldDB" id="A0A1N7QK00"/>
<keyword evidence="1" id="KW-0732">Signal</keyword>
<dbReference type="Proteomes" id="UP000186141">
    <property type="component" value="Unassembled WGS sequence"/>
</dbReference>
<sequence>MTTRTALTGLLAGAALFAMSMSATAQTTDDDHAAHHPEVEATAPEGDAGPADASGMPGMMGMMTPEMMQMMMRMMGEGGMPGMMGGMRGGPMAEGMPGRGMMGQGMMGMHGMPMGPMMHGLHGQMGGHALGPGALYGMHHSAPSEMTPARVETYLAHLLERHGNPRLEIGEITEAEDGSIIAEIVTVDGSLVQRLAFNRYPGLFRQID</sequence>
<dbReference type="STRING" id="1086013.SAMN05421774_11340"/>
<evidence type="ECO:0000256" key="1">
    <source>
        <dbReference type="SAM" id="SignalP"/>
    </source>
</evidence>
<protein>
    <submittedName>
        <fullName evidence="2">Uncharacterized protein</fullName>
    </submittedName>
</protein>
<dbReference type="EMBL" id="FTOT01000013">
    <property type="protein sequence ID" value="SIT23104.1"/>
    <property type="molecule type" value="Genomic_DNA"/>
</dbReference>
<reference evidence="2 3" key="1">
    <citation type="submission" date="2017-01" db="EMBL/GenBank/DDBJ databases">
        <authorList>
            <person name="Mah S.A."/>
            <person name="Swanson W.J."/>
            <person name="Moy G.W."/>
            <person name="Vacquier V.D."/>
        </authorList>
    </citation>
    <scope>NUCLEOTIDE SEQUENCE [LARGE SCALE GENOMIC DNA]</scope>
    <source>
        <strain evidence="2 3">DSM 26375</strain>
    </source>
</reference>
<proteinExistence type="predicted"/>
<evidence type="ECO:0000313" key="2">
    <source>
        <dbReference type="EMBL" id="SIT23104.1"/>
    </source>
</evidence>
<evidence type="ECO:0000313" key="3">
    <source>
        <dbReference type="Proteomes" id="UP000186141"/>
    </source>
</evidence>
<feature type="chain" id="PRO_5012116960" evidence="1">
    <location>
        <begin position="26"/>
        <end position="208"/>
    </location>
</feature>
<feature type="signal peptide" evidence="1">
    <location>
        <begin position="1"/>
        <end position="25"/>
    </location>
</feature>
<organism evidence="2 3">
    <name type="scientific">Gemmobacter megaterium</name>
    <dbReference type="NCBI Taxonomy" id="1086013"/>
    <lineage>
        <taxon>Bacteria</taxon>
        <taxon>Pseudomonadati</taxon>
        <taxon>Pseudomonadota</taxon>
        <taxon>Alphaproteobacteria</taxon>
        <taxon>Rhodobacterales</taxon>
        <taxon>Paracoccaceae</taxon>
        <taxon>Gemmobacter</taxon>
    </lineage>
</organism>
<dbReference type="RefSeq" id="WP_076534158.1">
    <property type="nucleotide sequence ID" value="NZ_BMEH01000013.1"/>
</dbReference>
<accession>A0A1N7QK00</accession>
<name>A0A1N7QK00_9RHOB</name>
<keyword evidence="3" id="KW-1185">Reference proteome</keyword>
<gene>
    <name evidence="2" type="ORF">SAMN05421774_11340</name>
</gene>
<dbReference type="OrthoDB" id="7366890at2"/>